<dbReference type="Proteomes" id="UP000437068">
    <property type="component" value="Unassembled WGS sequence"/>
</dbReference>
<dbReference type="Proteomes" id="UP000486351">
    <property type="component" value="Unassembled WGS sequence"/>
</dbReference>
<dbReference type="EMBL" id="QXGB01002933">
    <property type="protein sequence ID" value="KAE9173949.1"/>
    <property type="molecule type" value="Genomic_DNA"/>
</dbReference>
<accession>A0A6A3EHD6</accession>
<evidence type="ECO:0000313" key="6">
    <source>
        <dbReference type="EMBL" id="KAE9185438.1"/>
    </source>
</evidence>
<dbReference type="Proteomes" id="UP000476176">
    <property type="component" value="Unassembled WGS sequence"/>
</dbReference>
<dbReference type="Proteomes" id="UP000429523">
    <property type="component" value="Unassembled WGS sequence"/>
</dbReference>
<gene>
    <name evidence="7" type="ORF">PF001_g12863</name>
    <name evidence="5" type="ORF">PF002_g26718</name>
    <name evidence="6" type="ORF">PF004_g23361</name>
    <name evidence="4" type="ORF">PF005_g26061</name>
    <name evidence="3" type="ORF">PF006_g25247</name>
    <name evidence="2" type="ORF">PF007_g26970</name>
    <name evidence="8" type="ORF">PF008_g13710</name>
    <name evidence="1" type="ORF">PF009_g16873</name>
</gene>
<evidence type="ECO:0000313" key="5">
    <source>
        <dbReference type="EMBL" id="KAE9183400.1"/>
    </source>
</evidence>
<dbReference type="EMBL" id="QXGC01002490">
    <property type="protein sequence ID" value="KAE9185438.1"/>
    <property type="molecule type" value="Genomic_DNA"/>
</dbReference>
<evidence type="ECO:0000313" key="2">
    <source>
        <dbReference type="EMBL" id="KAE9070345.1"/>
    </source>
</evidence>
<evidence type="ECO:0000313" key="14">
    <source>
        <dbReference type="Proteomes" id="UP000441208"/>
    </source>
</evidence>
<evidence type="ECO:0000313" key="10">
    <source>
        <dbReference type="Proteomes" id="UP000433483"/>
    </source>
</evidence>
<dbReference type="Proteomes" id="UP000433483">
    <property type="component" value="Unassembled WGS sequence"/>
</dbReference>
<evidence type="ECO:0000313" key="1">
    <source>
        <dbReference type="EMBL" id="KAE8933104.1"/>
    </source>
</evidence>
<name>A0A6A3EHD6_9STRA</name>
<dbReference type="Proteomes" id="UP000440732">
    <property type="component" value="Unassembled WGS sequence"/>
</dbReference>
<dbReference type="Proteomes" id="UP000440367">
    <property type="component" value="Unassembled WGS sequence"/>
</dbReference>
<dbReference type="Proteomes" id="UP000441208">
    <property type="component" value="Unassembled WGS sequence"/>
</dbReference>
<protein>
    <submittedName>
        <fullName evidence="1">Uncharacterized protein</fullName>
    </submittedName>
</protein>
<evidence type="ECO:0000313" key="3">
    <source>
        <dbReference type="EMBL" id="KAE9090001.1"/>
    </source>
</evidence>
<dbReference type="AlphaFoldDB" id="A0A6A3EHD6"/>
<dbReference type="EMBL" id="QXGA01002924">
    <property type="protein sequence ID" value="KAE9090001.1"/>
    <property type="molecule type" value="Genomic_DNA"/>
</dbReference>
<sequence>MNWVVIGLLHLTEPLKYDEKTLTAILRRELAYEGLERSCLDLQDVQPLGRALVTLHKKLSLSARDGVAIND</sequence>
<keyword evidence="10" id="KW-1185">Reference proteome</keyword>
<evidence type="ECO:0000313" key="4">
    <source>
        <dbReference type="EMBL" id="KAE9173949.1"/>
    </source>
</evidence>
<evidence type="ECO:0000313" key="11">
    <source>
        <dbReference type="Proteomes" id="UP000437068"/>
    </source>
</evidence>
<reference evidence="9 10" key="1">
    <citation type="submission" date="2018-08" db="EMBL/GenBank/DDBJ databases">
        <title>Genomic investigation of the strawberry pathogen Phytophthora fragariae indicates pathogenicity is determined by transcriptional variation in three key races.</title>
        <authorList>
            <person name="Adams T.M."/>
            <person name="Armitage A.D."/>
            <person name="Sobczyk M.K."/>
            <person name="Bates H.J."/>
            <person name="Dunwell J.M."/>
            <person name="Nellist C.F."/>
            <person name="Harrison R.J."/>
        </authorList>
    </citation>
    <scope>NUCLEOTIDE SEQUENCE [LARGE SCALE GENOMIC DNA]</scope>
    <source>
        <strain evidence="7 11">A4</strain>
        <strain evidence="5 12">BC-1</strain>
        <strain evidence="6 15">BC-23</strain>
        <strain evidence="4 10">NOV-27</strain>
        <strain evidence="3 13">NOV-5</strain>
        <strain evidence="2 14">NOV-71</strain>
        <strain evidence="8 16">NOV-77</strain>
        <strain evidence="1 9">NOV-9</strain>
    </source>
</reference>
<evidence type="ECO:0000313" key="16">
    <source>
        <dbReference type="Proteomes" id="UP000486351"/>
    </source>
</evidence>
<evidence type="ECO:0000313" key="15">
    <source>
        <dbReference type="Proteomes" id="UP000476176"/>
    </source>
</evidence>
<evidence type="ECO:0000313" key="8">
    <source>
        <dbReference type="EMBL" id="KAE9334990.1"/>
    </source>
</evidence>
<evidence type="ECO:0000313" key="7">
    <source>
        <dbReference type="EMBL" id="KAE9304842.1"/>
    </source>
</evidence>
<evidence type="ECO:0000313" key="12">
    <source>
        <dbReference type="Proteomes" id="UP000440367"/>
    </source>
</evidence>
<dbReference type="EMBL" id="QXFZ01003238">
    <property type="protein sequence ID" value="KAE9070345.1"/>
    <property type="molecule type" value="Genomic_DNA"/>
</dbReference>
<comment type="caution">
    <text evidence="1">The sequence shown here is derived from an EMBL/GenBank/DDBJ whole genome shotgun (WGS) entry which is preliminary data.</text>
</comment>
<organism evidence="1 9">
    <name type="scientific">Phytophthora fragariae</name>
    <dbReference type="NCBI Taxonomy" id="53985"/>
    <lineage>
        <taxon>Eukaryota</taxon>
        <taxon>Sar</taxon>
        <taxon>Stramenopiles</taxon>
        <taxon>Oomycota</taxon>
        <taxon>Peronosporomycetes</taxon>
        <taxon>Peronosporales</taxon>
        <taxon>Peronosporaceae</taxon>
        <taxon>Phytophthora</taxon>
    </lineage>
</organism>
<dbReference type="EMBL" id="QXFY01000821">
    <property type="protein sequence ID" value="KAE9334990.1"/>
    <property type="molecule type" value="Genomic_DNA"/>
</dbReference>
<dbReference type="EMBL" id="QXGD01002851">
    <property type="protein sequence ID" value="KAE9183400.1"/>
    <property type="molecule type" value="Genomic_DNA"/>
</dbReference>
<dbReference type="EMBL" id="QXGF01001047">
    <property type="protein sequence ID" value="KAE8933104.1"/>
    <property type="molecule type" value="Genomic_DNA"/>
</dbReference>
<proteinExistence type="predicted"/>
<evidence type="ECO:0000313" key="9">
    <source>
        <dbReference type="Proteomes" id="UP000429523"/>
    </source>
</evidence>
<dbReference type="EMBL" id="QXGE01000732">
    <property type="protein sequence ID" value="KAE9304842.1"/>
    <property type="molecule type" value="Genomic_DNA"/>
</dbReference>
<evidence type="ECO:0000313" key="13">
    <source>
        <dbReference type="Proteomes" id="UP000440732"/>
    </source>
</evidence>
<dbReference type="OrthoDB" id="2423701at2759"/>